<dbReference type="EMBL" id="JBIPKE010000018">
    <property type="protein sequence ID" value="MFH6984588.1"/>
    <property type="molecule type" value="Genomic_DNA"/>
</dbReference>
<proteinExistence type="inferred from homology"/>
<evidence type="ECO:0000313" key="4">
    <source>
        <dbReference type="EMBL" id="MFH6984588.1"/>
    </source>
</evidence>
<dbReference type="InterPro" id="IPR036921">
    <property type="entry name" value="PurM-like_N_sf"/>
</dbReference>
<dbReference type="SUPFAM" id="SSF56042">
    <property type="entry name" value="PurM C-terminal domain-like"/>
    <property type="match status" value="1"/>
</dbReference>
<evidence type="ECO:0000259" key="3">
    <source>
        <dbReference type="Pfam" id="PF02769"/>
    </source>
</evidence>
<sequence>MISGFPDTGKIQEDFLKSHVFPSTGAVRQEVVSGPQYGVDVSVIALHGGQSLVTATDPATLIPTLGLQESAWLTVHLVASDLATAGCLPQYAQFCLNLPETLTAAEFHSYWNHISTYCDQLGVAITGGHTGRITGQNITISGGVTMMSTMPSEEVLLSRMARPGDSLILVKEPAIISTAILALSFPETVLNKCGKEVLEAGQALFYASSAVDAAMSAISVGIHSEGVRAIHDITEGGVMGAIWEMMTAAGCGVQVDVAAIPRGYAQDSICGAFGIDPLCSVGAGALLLAVAPGRVSGIINQLHQDGHQAVKIGVVTEEKAGRWLAGEVLSPLTPPGVDPYWAAFLDALNRGWK</sequence>
<evidence type="ECO:0000313" key="5">
    <source>
        <dbReference type="Proteomes" id="UP001610063"/>
    </source>
</evidence>
<dbReference type="PANTHER" id="PTHR30303">
    <property type="entry name" value="HYDROGENASE ISOENZYMES FORMATION PROTEIN HYPE"/>
    <property type="match status" value="1"/>
</dbReference>
<comment type="caution">
    <text evidence="4">The sequence shown here is derived from an EMBL/GenBank/DDBJ whole genome shotgun (WGS) entry which is preliminary data.</text>
</comment>
<name>A0ABW7NAC4_9BACT</name>
<evidence type="ECO:0000259" key="2">
    <source>
        <dbReference type="Pfam" id="PF00586"/>
    </source>
</evidence>
<reference evidence="4 5" key="1">
    <citation type="journal article" date="2013" name="Int. J. Syst. Evol. Microbiol.">
        <title>Marinoscillum luteum sp. nov., isolated from marine sediment.</title>
        <authorList>
            <person name="Cha I.T."/>
            <person name="Park S.J."/>
            <person name="Kim S.J."/>
            <person name="Kim J.G."/>
            <person name="Jung M.Y."/>
            <person name="Shin K.S."/>
            <person name="Kwon K.K."/>
            <person name="Yang S.H."/>
            <person name="Seo Y.S."/>
            <person name="Rhee S.K."/>
        </authorList>
    </citation>
    <scope>NUCLEOTIDE SEQUENCE [LARGE SCALE GENOMIC DNA]</scope>
    <source>
        <strain evidence="4 5">KCTC 23939</strain>
    </source>
</reference>
<comment type="similarity">
    <text evidence="1">Belongs to the HypE family.</text>
</comment>
<dbReference type="Pfam" id="PF02769">
    <property type="entry name" value="AIRS_C"/>
    <property type="match status" value="1"/>
</dbReference>
<dbReference type="Pfam" id="PF00586">
    <property type="entry name" value="AIRS"/>
    <property type="match status" value="1"/>
</dbReference>
<dbReference type="InterPro" id="IPR036676">
    <property type="entry name" value="PurM-like_C_sf"/>
</dbReference>
<dbReference type="InterPro" id="IPR011854">
    <property type="entry name" value="HypE"/>
</dbReference>
<dbReference type="InterPro" id="IPR010918">
    <property type="entry name" value="PurM-like_C_dom"/>
</dbReference>
<dbReference type="InterPro" id="IPR016188">
    <property type="entry name" value="PurM-like_N"/>
</dbReference>
<gene>
    <name evidence="4" type="ORF">ACHKAR_14130</name>
</gene>
<dbReference type="PANTHER" id="PTHR30303:SF4">
    <property type="entry name" value="HYDROGENASE EXPRESSION_FORMATION PROTEIN HYPE"/>
    <property type="match status" value="1"/>
</dbReference>
<dbReference type="Gene3D" id="3.90.650.10">
    <property type="entry name" value="PurM-like C-terminal domain"/>
    <property type="match status" value="1"/>
</dbReference>
<dbReference type="Proteomes" id="UP001610063">
    <property type="component" value="Unassembled WGS sequence"/>
</dbReference>
<dbReference type="SUPFAM" id="SSF55326">
    <property type="entry name" value="PurM N-terminal domain-like"/>
    <property type="match status" value="1"/>
</dbReference>
<protein>
    <submittedName>
        <fullName evidence="4">AIR synthase-related protein</fullName>
    </submittedName>
</protein>
<keyword evidence="5" id="KW-1185">Reference proteome</keyword>
<organism evidence="4 5">
    <name type="scientific">Marinoscillum luteum</name>
    <dbReference type="NCBI Taxonomy" id="861051"/>
    <lineage>
        <taxon>Bacteria</taxon>
        <taxon>Pseudomonadati</taxon>
        <taxon>Bacteroidota</taxon>
        <taxon>Cytophagia</taxon>
        <taxon>Cytophagales</taxon>
        <taxon>Reichenbachiellaceae</taxon>
        <taxon>Marinoscillum</taxon>
    </lineage>
</organism>
<dbReference type="RefSeq" id="WP_395417978.1">
    <property type="nucleotide sequence ID" value="NZ_JBIPKE010000018.1"/>
</dbReference>
<feature type="domain" description="PurM-like C-terminal" evidence="3">
    <location>
        <begin position="162"/>
        <end position="320"/>
    </location>
</feature>
<evidence type="ECO:0000256" key="1">
    <source>
        <dbReference type="ARBA" id="ARBA00006243"/>
    </source>
</evidence>
<accession>A0ABW7NAC4</accession>
<feature type="domain" description="PurM-like N-terminal" evidence="2">
    <location>
        <begin position="40"/>
        <end position="145"/>
    </location>
</feature>
<dbReference type="Gene3D" id="3.30.1330.10">
    <property type="entry name" value="PurM-like, N-terminal domain"/>
    <property type="match status" value="1"/>
</dbReference>